<dbReference type="SUPFAM" id="SSF51735">
    <property type="entry name" value="NAD(P)-binding Rossmann-fold domains"/>
    <property type="match status" value="1"/>
</dbReference>
<dbReference type="Pfam" id="PF13561">
    <property type="entry name" value="adh_short_C2"/>
    <property type="match status" value="1"/>
</dbReference>
<dbReference type="Gene3D" id="3.40.50.720">
    <property type="entry name" value="NAD(P)-binding Rossmann-like Domain"/>
    <property type="match status" value="1"/>
</dbReference>
<dbReference type="InterPro" id="IPR051122">
    <property type="entry name" value="SDR_DHRS6-like"/>
</dbReference>
<dbReference type="NCBIfam" id="NF005754">
    <property type="entry name" value="PRK07578.1"/>
    <property type="match status" value="1"/>
</dbReference>
<gene>
    <name evidence="3" type="ORF">IDM40_02555</name>
</gene>
<dbReference type="RefSeq" id="WP_193120248.1">
    <property type="nucleotide sequence ID" value="NZ_JADBGI010000002.1"/>
</dbReference>
<keyword evidence="2" id="KW-0560">Oxidoreductase</keyword>
<name>A0ABR9P181_9ACTN</name>
<sequence length="199" mass="21070">MKIMVVGASGKAGKATRELLSRRGHTIVTVGRNSGDIRCDISQPEQLSQLWSRVGRVDAVVSAAGDVPYAPLEKLGPDDYRSAFDQKVHGQIDLVRTGLPYVAERGSFTLITGVTARDPILQGAAAAMANGAVESFVRAAAVEIAPQRINAVSPSVFTESLPDYGDYFPGFAPVDLAEVARAYQKSVEGARTGEVIIPA</sequence>
<keyword evidence="4" id="KW-1185">Reference proteome</keyword>
<evidence type="ECO:0000256" key="2">
    <source>
        <dbReference type="ARBA" id="ARBA00023002"/>
    </source>
</evidence>
<evidence type="ECO:0000313" key="4">
    <source>
        <dbReference type="Proteomes" id="UP000806528"/>
    </source>
</evidence>
<protein>
    <submittedName>
        <fullName evidence="3">Short chain dehydrogenase</fullName>
    </submittedName>
</protein>
<organism evidence="3 4">
    <name type="scientific">Nocardiopsis coralli</name>
    <dbReference type="NCBI Taxonomy" id="2772213"/>
    <lineage>
        <taxon>Bacteria</taxon>
        <taxon>Bacillati</taxon>
        <taxon>Actinomycetota</taxon>
        <taxon>Actinomycetes</taxon>
        <taxon>Streptosporangiales</taxon>
        <taxon>Nocardiopsidaceae</taxon>
        <taxon>Nocardiopsis</taxon>
    </lineage>
</organism>
<evidence type="ECO:0000256" key="1">
    <source>
        <dbReference type="ARBA" id="ARBA00006484"/>
    </source>
</evidence>
<dbReference type="Proteomes" id="UP000806528">
    <property type="component" value="Unassembled WGS sequence"/>
</dbReference>
<dbReference type="PANTHER" id="PTHR43477">
    <property type="entry name" value="DIHYDROANTICAPSIN 7-DEHYDROGENASE"/>
    <property type="match status" value="1"/>
</dbReference>
<accession>A0ABR9P181</accession>
<proteinExistence type="inferred from homology"/>
<dbReference type="CDD" id="cd11731">
    <property type="entry name" value="Lin1944_like_SDR_c"/>
    <property type="match status" value="1"/>
</dbReference>
<dbReference type="EMBL" id="JADBGI010000002">
    <property type="protein sequence ID" value="MBE2997589.1"/>
    <property type="molecule type" value="Genomic_DNA"/>
</dbReference>
<dbReference type="PRINTS" id="PR00081">
    <property type="entry name" value="GDHRDH"/>
</dbReference>
<comment type="caution">
    <text evidence="3">The sequence shown here is derived from an EMBL/GenBank/DDBJ whole genome shotgun (WGS) entry which is preliminary data.</text>
</comment>
<dbReference type="InterPro" id="IPR036291">
    <property type="entry name" value="NAD(P)-bd_dom_sf"/>
</dbReference>
<comment type="similarity">
    <text evidence="1">Belongs to the short-chain dehydrogenases/reductases (SDR) family.</text>
</comment>
<evidence type="ECO:0000313" key="3">
    <source>
        <dbReference type="EMBL" id="MBE2997589.1"/>
    </source>
</evidence>
<dbReference type="PANTHER" id="PTHR43477:SF1">
    <property type="entry name" value="DIHYDROANTICAPSIN 7-DEHYDROGENASE"/>
    <property type="match status" value="1"/>
</dbReference>
<dbReference type="InterPro" id="IPR002347">
    <property type="entry name" value="SDR_fam"/>
</dbReference>
<reference evidence="3 4" key="1">
    <citation type="submission" date="2020-09" db="EMBL/GenBank/DDBJ databases">
        <title>Diversity and distribution of actinomycetes associated with coral in the coast of Hainan.</title>
        <authorList>
            <person name="Li F."/>
        </authorList>
    </citation>
    <scope>NUCLEOTIDE SEQUENCE [LARGE SCALE GENOMIC DNA]</scope>
    <source>
        <strain evidence="3 4">HNM0947</strain>
    </source>
</reference>